<feature type="signal peptide" evidence="2">
    <location>
        <begin position="1"/>
        <end position="39"/>
    </location>
</feature>
<reference evidence="4 5" key="1">
    <citation type="journal article" date="2024" name="IMA Fungus">
        <title>Apiospora arundinis, a panoply of carbohydrate-active enzymes and secondary metabolites.</title>
        <authorList>
            <person name="Sorensen T."/>
            <person name="Petersen C."/>
            <person name="Muurmann A.T."/>
            <person name="Christiansen J.V."/>
            <person name="Brundto M.L."/>
            <person name="Overgaard C.K."/>
            <person name="Boysen A.T."/>
            <person name="Wollenberg R.D."/>
            <person name="Larsen T.O."/>
            <person name="Sorensen J.L."/>
            <person name="Nielsen K.L."/>
            <person name="Sondergaard T.E."/>
        </authorList>
    </citation>
    <scope>NUCLEOTIDE SEQUENCE [LARGE SCALE GENOMIC DNA]</scope>
    <source>
        <strain evidence="4 5">AAU 773</strain>
    </source>
</reference>
<feature type="domain" description="FAS1" evidence="3">
    <location>
        <begin position="204"/>
        <end position="335"/>
    </location>
</feature>
<dbReference type="InterPro" id="IPR000782">
    <property type="entry name" value="FAS1_domain"/>
</dbReference>
<dbReference type="PANTHER" id="PTHR10900">
    <property type="entry name" value="PERIOSTIN-RELATED"/>
    <property type="match status" value="1"/>
</dbReference>
<dbReference type="SUPFAM" id="SSF82153">
    <property type="entry name" value="FAS1 domain"/>
    <property type="match status" value="2"/>
</dbReference>
<evidence type="ECO:0000313" key="4">
    <source>
        <dbReference type="EMBL" id="KAK8852228.1"/>
    </source>
</evidence>
<feature type="chain" id="PRO_5047128613" evidence="2">
    <location>
        <begin position="40"/>
        <end position="452"/>
    </location>
</feature>
<dbReference type="Gene3D" id="2.30.180.10">
    <property type="entry name" value="FAS1 domain"/>
    <property type="match status" value="2"/>
</dbReference>
<gene>
    <name evidence="4" type="ORF">PGQ11_014707</name>
</gene>
<feature type="compositionally biased region" description="Low complexity" evidence="1">
    <location>
        <begin position="405"/>
        <end position="414"/>
    </location>
</feature>
<feature type="region of interest" description="Disordered" evidence="1">
    <location>
        <begin position="391"/>
        <end position="417"/>
    </location>
</feature>
<evidence type="ECO:0000256" key="1">
    <source>
        <dbReference type="SAM" id="MobiDB-lite"/>
    </source>
</evidence>
<dbReference type="InterPro" id="IPR036378">
    <property type="entry name" value="FAS1_dom_sf"/>
</dbReference>
<organism evidence="4 5">
    <name type="scientific">Apiospora arundinis</name>
    <dbReference type="NCBI Taxonomy" id="335852"/>
    <lineage>
        <taxon>Eukaryota</taxon>
        <taxon>Fungi</taxon>
        <taxon>Dikarya</taxon>
        <taxon>Ascomycota</taxon>
        <taxon>Pezizomycotina</taxon>
        <taxon>Sordariomycetes</taxon>
        <taxon>Xylariomycetidae</taxon>
        <taxon>Amphisphaeriales</taxon>
        <taxon>Apiosporaceae</taxon>
        <taxon>Apiospora</taxon>
    </lineage>
</organism>
<evidence type="ECO:0000259" key="3">
    <source>
        <dbReference type="PROSITE" id="PS50213"/>
    </source>
</evidence>
<keyword evidence="2" id="KW-0732">Signal</keyword>
<feature type="domain" description="FAS1" evidence="3">
    <location>
        <begin position="44"/>
        <end position="201"/>
    </location>
</feature>
<protein>
    <submittedName>
        <fullName evidence="4">Fasciclin domain-containing protein</fullName>
    </submittedName>
</protein>
<comment type="caution">
    <text evidence="4">The sequence shown here is derived from an EMBL/GenBank/DDBJ whole genome shotgun (WGS) entry which is preliminary data.</text>
</comment>
<dbReference type="InterPro" id="IPR050904">
    <property type="entry name" value="Adhesion/Biosynth-related"/>
</dbReference>
<dbReference type="EMBL" id="JAPCWZ010000009">
    <property type="protein sequence ID" value="KAK8852228.1"/>
    <property type="molecule type" value="Genomic_DNA"/>
</dbReference>
<evidence type="ECO:0000256" key="2">
    <source>
        <dbReference type="SAM" id="SignalP"/>
    </source>
</evidence>
<dbReference type="SMART" id="SM00554">
    <property type="entry name" value="FAS1"/>
    <property type="match status" value="2"/>
</dbReference>
<dbReference type="PANTHER" id="PTHR10900:SF77">
    <property type="entry name" value="FI19380P1"/>
    <property type="match status" value="1"/>
</dbReference>
<dbReference type="PROSITE" id="PS50213">
    <property type="entry name" value="FAS1"/>
    <property type="match status" value="2"/>
</dbReference>
<dbReference type="Pfam" id="PF02469">
    <property type="entry name" value="Fasciclin"/>
    <property type="match status" value="2"/>
</dbReference>
<evidence type="ECO:0000313" key="5">
    <source>
        <dbReference type="Proteomes" id="UP001390339"/>
    </source>
</evidence>
<sequence>MSGRNMGVMGAAASSLSLLRLFSIVSLLVCSIFSTGATAQGGKPLGLGAVLAGEKNLTTFYNLIQKFPDLLLQLPSLNGITIVAPTNEAFERIPLTSLNAIWKPDDASVVVPILQYHIVQGQFPADAMVPGAPVFAPTLLTSPAWTNLTSGGQLVRADKQPDGFVALTTGSGSRSDLVPLSDGKRDVPFSGGIVQACNNLLIPPTALNATLTSYSDLSFLGALHAAGLYDEFATCGTSGNCTIFAPSVQAFRAVNSTLSSMSRDDLRKVLRYHLVPGQVLTSNLLLNGTVLKAPGEDQQLRVRRAGNYLYLNSAQVVQQDILFANGIVHVLDNVLNAAAVQATPDPTRGTQAPVFRTDSADAAMATVTEASAINALPQPFTTALPCTSNCPAPTTTDGPSGAGASGPSRTSTSAHQTSSSKAFAARCTALPVQPAAAAAALVLGVGGYLGAM</sequence>
<keyword evidence="5" id="KW-1185">Reference proteome</keyword>
<accession>A0ABR2HT07</accession>
<dbReference type="Proteomes" id="UP001390339">
    <property type="component" value="Unassembled WGS sequence"/>
</dbReference>
<proteinExistence type="predicted"/>
<name>A0ABR2HT07_9PEZI</name>